<evidence type="ECO:0000313" key="2">
    <source>
        <dbReference type="Proteomes" id="UP000007056"/>
    </source>
</evidence>
<gene>
    <name evidence="1" type="ordered locus">A1E_01865</name>
</gene>
<dbReference type="EMBL" id="CP000409">
    <property type="protein sequence ID" value="ABV73318.1"/>
    <property type="molecule type" value="Genomic_DNA"/>
</dbReference>
<dbReference type="AlphaFoldDB" id="A8EY85"/>
<dbReference type="KEGG" id="rcm:A1E_01865"/>
<reference evidence="2" key="1">
    <citation type="submission" date="2007-09" db="EMBL/GenBank/DDBJ databases">
        <title>Complete genome sequence of Rickettsia canadensis.</title>
        <authorList>
            <person name="Madan A."/>
            <person name="Fahey J."/>
            <person name="Helton E."/>
            <person name="Ketteman M."/>
            <person name="Madan A."/>
            <person name="Rodrigues S."/>
            <person name="Sanchez A."/>
            <person name="Whiting M."/>
            <person name="Dasch G."/>
            <person name="Eremeeva M."/>
        </authorList>
    </citation>
    <scope>NUCLEOTIDE SEQUENCE [LARGE SCALE GENOMIC DNA]</scope>
    <source>
        <strain evidence="2">McKiel</strain>
    </source>
</reference>
<organism evidence="1 2">
    <name type="scientific">Rickettsia canadensis (strain McKiel)</name>
    <dbReference type="NCBI Taxonomy" id="293613"/>
    <lineage>
        <taxon>Bacteria</taxon>
        <taxon>Pseudomonadati</taxon>
        <taxon>Pseudomonadota</taxon>
        <taxon>Alphaproteobacteria</taxon>
        <taxon>Rickettsiales</taxon>
        <taxon>Rickettsiaceae</taxon>
        <taxon>Rickettsieae</taxon>
        <taxon>Rickettsia</taxon>
        <taxon>belli group</taxon>
    </lineage>
</organism>
<proteinExistence type="predicted"/>
<accession>A8EY85</accession>
<dbReference type="HOGENOM" id="CLU_3065710_0_0_5"/>
<dbReference type="Gene3D" id="3.40.1080.10">
    <property type="entry name" value="Glutaconate Coenzyme A-transferase"/>
    <property type="match status" value="1"/>
</dbReference>
<name>A8EY85_RICCK</name>
<sequence>MPTIDLTLLGAMQSHKKAILPNWNYLPGKMVKDMEGAMDLATNNQKTSSNNGT</sequence>
<protein>
    <submittedName>
        <fullName evidence="1">Uncharacterized protein</fullName>
    </submittedName>
</protein>
<evidence type="ECO:0000313" key="1">
    <source>
        <dbReference type="EMBL" id="ABV73318.1"/>
    </source>
</evidence>
<dbReference type="Proteomes" id="UP000007056">
    <property type="component" value="Chromosome"/>
</dbReference>